<proteinExistence type="predicted"/>
<evidence type="ECO:0000313" key="2">
    <source>
        <dbReference type="WBParaSite" id="ES5_v2.g18200.t1"/>
    </source>
</evidence>
<accession>A0AC34FME2</accession>
<dbReference type="WBParaSite" id="ES5_v2.g18200.t1">
    <property type="protein sequence ID" value="ES5_v2.g18200.t1"/>
    <property type="gene ID" value="ES5_v2.g18200"/>
</dbReference>
<reference evidence="2" key="1">
    <citation type="submission" date="2022-11" db="UniProtKB">
        <authorList>
            <consortium name="WormBaseParasite"/>
        </authorList>
    </citation>
    <scope>IDENTIFICATION</scope>
</reference>
<dbReference type="Proteomes" id="UP000887579">
    <property type="component" value="Unplaced"/>
</dbReference>
<sequence length="685" mass="77683">MSIKDENSLQRNGSNSWNKSNNKHLSPNFLNINYDSEQKNGLKDAKSANNSTLSLHIAAYENLIEGDLDAGEKEEGPLPAKQFFTDSTFIQNPFEFPRQQENEDIRTPEVAQFKASQKLLDPNKENTPKFAYKNAGEKEESLIPAKQFFTDSAFIQNPFEFPRQQKNEDIRTPEVAQFKASQKLLDPNKENTPKFAYKNPTSMFMSDAQDILGFTPKKEDEPTPKAKKVTPGKPGKKKRSRTGIDSVKSLLKDTTGINHHEILSHISEAPPNHLEQSRLKLGKKKRSRTGIDSVKSLLKDTTGINHHEILSHISEAPPNHLEQSRLKFGKKPVRKWATEEFDNHAREDGLKLKHWKQVARQQGIYPFAILNKKESIPVFTDEQYNALLTSNEWTKEETIEMLKVASDYFLSWDIVADRFEFNGKTRNVDEIKARFYYIEDMMNACNGLKNPSSGYNPGAEKDRKRKLRLYLYRTQEQLEKEEKAMKEVEKMRRMLQDKESQVQKEKREKILTNYIQGHKETSSGRSSSNSHYSPTFMSAAGPITLDDTVGFALTSRPIRKVPYGNGAYMASEIVEISLDVEMEDLSQVHTPSSFRNRRPSSAAKVTPSKSEDAMVKPEDSAPAAPINSQRTSTRSRRSTAQATSSTPSTSINTSVTPSTSNAEMESEDSGQIQTRRSSGRRSTKR</sequence>
<name>A0AC34FME2_9BILA</name>
<organism evidence="1 2">
    <name type="scientific">Panagrolaimus sp. ES5</name>
    <dbReference type="NCBI Taxonomy" id="591445"/>
    <lineage>
        <taxon>Eukaryota</taxon>
        <taxon>Metazoa</taxon>
        <taxon>Ecdysozoa</taxon>
        <taxon>Nematoda</taxon>
        <taxon>Chromadorea</taxon>
        <taxon>Rhabditida</taxon>
        <taxon>Tylenchina</taxon>
        <taxon>Panagrolaimomorpha</taxon>
        <taxon>Panagrolaimoidea</taxon>
        <taxon>Panagrolaimidae</taxon>
        <taxon>Panagrolaimus</taxon>
    </lineage>
</organism>
<evidence type="ECO:0000313" key="1">
    <source>
        <dbReference type="Proteomes" id="UP000887579"/>
    </source>
</evidence>
<protein>
    <submittedName>
        <fullName evidence="2">Myb-like domain-containing protein</fullName>
    </submittedName>
</protein>